<dbReference type="GO" id="GO:0032259">
    <property type="term" value="P:methylation"/>
    <property type="evidence" value="ECO:0007669"/>
    <property type="project" value="UniProtKB-KW"/>
</dbReference>
<dbReference type="RefSeq" id="WP_345143691.1">
    <property type="nucleotide sequence ID" value="NZ_BAABAT010000079.1"/>
</dbReference>
<dbReference type="SUPFAM" id="SSF53335">
    <property type="entry name" value="S-adenosyl-L-methionine-dependent methyltransferases"/>
    <property type="match status" value="1"/>
</dbReference>
<dbReference type="InterPro" id="IPR029063">
    <property type="entry name" value="SAM-dependent_MTases_sf"/>
</dbReference>
<evidence type="ECO:0000313" key="2">
    <source>
        <dbReference type="EMBL" id="GAA4263743.1"/>
    </source>
</evidence>
<keyword evidence="3" id="KW-1185">Reference proteome</keyword>
<sequence>MDTLDWLRDADPTVPNAARAYNYAIGEPHNLHADRQFAEDIHQASGRTFLAEAQANRAFVLDTVRTLSHDAGIRQFLDIGCGVPTRTNAHDAAPHADIVYVDIDPVVVGHCRHLWSGHPRIGVIHGDVRQPEQILRHPDVTARLDLTQPIGVLLGAVLDFVADPGDAAGILTQLAAAAAPGSYLALSHSLVTSRNIAQQDRVRRLFRQTATPLYPRTAAQLHTILDGWSRTEPNLNPITHWHPEPLHLDRHAPIGAIAIVARNRPCRSRPPAGPCQGSRPPRPETADPAPASAPLAPVTHCDDDGPAAAQHSRHRKMFCVSMQDVGTSP</sequence>
<reference evidence="3" key="1">
    <citation type="journal article" date="2019" name="Int. J. Syst. Evol. Microbiol.">
        <title>The Global Catalogue of Microorganisms (GCM) 10K type strain sequencing project: providing services to taxonomists for standard genome sequencing and annotation.</title>
        <authorList>
            <consortium name="The Broad Institute Genomics Platform"/>
            <consortium name="The Broad Institute Genome Sequencing Center for Infectious Disease"/>
            <person name="Wu L."/>
            <person name="Ma J."/>
        </authorList>
    </citation>
    <scope>NUCLEOTIDE SEQUENCE [LARGE SCALE GENOMIC DNA]</scope>
    <source>
        <strain evidence="3">JCM 17441</strain>
    </source>
</reference>
<feature type="compositionally biased region" description="Low complexity" evidence="1">
    <location>
        <begin position="286"/>
        <end position="297"/>
    </location>
</feature>
<comment type="caution">
    <text evidence="2">The sequence shown here is derived from an EMBL/GenBank/DDBJ whole genome shotgun (WGS) entry which is preliminary data.</text>
</comment>
<dbReference type="GO" id="GO:0008168">
    <property type="term" value="F:methyltransferase activity"/>
    <property type="evidence" value="ECO:0007669"/>
    <property type="project" value="UniProtKB-KW"/>
</dbReference>
<dbReference type="CDD" id="cd02440">
    <property type="entry name" value="AdoMet_MTases"/>
    <property type="match status" value="1"/>
</dbReference>
<dbReference type="Proteomes" id="UP001500620">
    <property type="component" value="Unassembled WGS sequence"/>
</dbReference>
<evidence type="ECO:0000313" key="3">
    <source>
        <dbReference type="Proteomes" id="UP001500620"/>
    </source>
</evidence>
<keyword evidence="2" id="KW-0489">Methyltransferase</keyword>
<proteinExistence type="predicted"/>
<dbReference type="Gene3D" id="3.40.50.150">
    <property type="entry name" value="Vaccinia Virus protein VP39"/>
    <property type="match status" value="1"/>
</dbReference>
<dbReference type="InterPro" id="IPR006764">
    <property type="entry name" value="SAM_dep_MeTrfase_SAV2177_type"/>
</dbReference>
<evidence type="ECO:0000256" key="1">
    <source>
        <dbReference type="SAM" id="MobiDB-lite"/>
    </source>
</evidence>
<organism evidence="2 3">
    <name type="scientific">Dactylosporangium darangshiense</name>
    <dbReference type="NCBI Taxonomy" id="579108"/>
    <lineage>
        <taxon>Bacteria</taxon>
        <taxon>Bacillati</taxon>
        <taxon>Actinomycetota</taxon>
        <taxon>Actinomycetes</taxon>
        <taxon>Micromonosporales</taxon>
        <taxon>Micromonosporaceae</taxon>
        <taxon>Dactylosporangium</taxon>
    </lineage>
</organism>
<accession>A0ABP8DV69</accession>
<protein>
    <submittedName>
        <fullName evidence="2">SAM-dependent methyltransferase</fullName>
    </submittedName>
</protein>
<keyword evidence="2" id="KW-0808">Transferase</keyword>
<feature type="region of interest" description="Disordered" evidence="1">
    <location>
        <begin position="265"/>
        <end position="312"/>
    </location>
</feature>
<name>A0ABP8DV69_9ACTN</name>
<gene>
    <name evidence="2" type="ORF">GCM10022255_111060</name>
</gene>
<dbReference type="Pfam" id="PF04672">
    <property type="entry name" value="Methyltransf_19"/>
    <property type="match status" value="1"/>
</dbReference>
<dbReference type="EMBL" id="BAABAT010000079">
    <property type="protein sequence ID" value="GAA4263743.1"/>
    <property type="molecule type" value="Genomic_DNA"/>
</dbReference>